<sequence>MLKQQKDQLIEDSAVEDIKQHKSLPISEQISYYTDMERVYRLRADTISAPIYALSLLETIEQPQQRLITAQSLFKARSQFPSTQEKISEFLLQFLNNDLQLLTLFTQMTRSSINVEKYFLVAEIKRIQLLEPQEAANAAEKISSESALQVDFSTRLEYLYTQFQLVEAIKDPVRVLLIAQKYNAKAFENYLKSDSSAELKLKSHEFRSKILLIIARAHISQKRWFSASNLLFESAISMIECSLKGVENVFEIALICGFISGNAEKIVESGYFTIGKDVAKRIIHDNMNDNCKKIAEIVLKKEIQHYQILQNLDFSFLQNKEMESQIVFGFVKLQFDKIYKVFTRITLQKLSQMIGVDSVEIEKVLIQNDYLISIDRVTGIIDIGVKNKDLDYKTMGQSVQEILWNVAEISYLLWEK</sequence>
<organism evidence="1">
    <name type="scientific">Spironucleus salmonicida</name>
    <dbReference type="NCBI Taxonomy" id="348837"/>
    <lineage>
        <taxon>Eukaryota</taxon>
        <taxon>Metamonada</taxon>
        <taxon>Diplomonadida</taxon>
        <taxon>Hexamitidae</taxon>
        <taxon>Hexamitinae</taxon>
        <taxon>Spironucleus</taxon>
    </lineage>
</organism>
<dbReference type="PANTHER" id="PTHR10855:SF1">
    <property type="entry name" value="26S PROTEASOME NON-ATPASE REGULATORY SUBUNIT 12"/>
    <property type="match status" value="1"/>
</dbReference>
<gene>
    <name evidence="1" type="ORF">SS50377_13534</name>
    <name evidence="2" type="ORF">SS50377_23772</name>
</gene>
<dbReference type="GO" id="GO:0008541">
    <property type="term" value="C:proteasome regulatory particle, lid subcomplex"/>
    <property type="evidence" value="ECO:0007669"/>
    <property type="project" value="TreeGrafter"/>
</dbReference>
<dbReference type="GO" id="GO:0005737">
    <property type="term" value="C:cytoplasm"/>
    <property type="evidence" value="ECO:0007669"/>
    <property type="project" value="TreeGrafter"/>
</dbReference>
<protein>
    <recommendedName>
        <fullName evidence="4">PCI domain-containing protein</fullName>
    </recommendedName>
</protein>
<evidence type="ECO:0000313" key="2">
    <source>
        <dbReference type="EMBL" id="KAH0573837.1"/>
    </source>
</evidence>
<dbReference type="VEuPathDB" id="GiardiaDB:SS50377_23772"/>
<evidence type="ECO:0000313" key="1">
    <source>
        <dbReference type="EMBL" id="EST46450.1"/>
    </source>
</evidence>
<dbReference type="Proteomes" id="UP000018208">
    <property type="component" value="Unassembled WGS sequence"/>
</dbReference>
<evidence type="ECO:0008006" key="4">
    <source>
        <dbReference type="Google" id="ProtNLM"/>
    </source>
</evidence>
<evidence type="ECO:0000313" key="3">
    <source>
        <dbReference type="Proteomes" id="UP000018208"/>
    </source>
</evidence>
<name>V6LPB3_9EUKA</name>
<proteinExistence type="predicted"/>
<dbReference type="EMBL" id="KI546074">
    <property type="protein sequence ID" value="EST46450.1"/>
    <property type="molecule type" value="Genomic_DNA"/>
</dbReference>
<dbReference type="PANTHER" id="PTHR10855">
    <property type="entry name" value="26S PROTEASOME NON-ATPASE REGULATORY SUBUNIT 12/COP9 SIGNALOSOME COMPLEX SUBUNIT 4"/>
    <property type="match status" value="1"/>
</dbReference>
<dbReference type="InterPro" id="IPR040134">
    <property type="entry name" value="PSMD12/CSN4"/>
</dbReference>
<dbReference type="EMBL" id="AUWU02000004">
    <property type="protein sequence ID" value="KAH0573837.1"/>
    <property type="molecule type" value="Genomic_DNA"/>
</dbReference>
<keyword evidence="3" id="KW-1185">Reference proteome</keyword>
<reference evidence="2" key="2">
    <citation type="submission" date="2020-12" db="EMBL/GenBank/DDBJ databases">
        <title>New Spironucleus salmonicida genome in near-complete chromosomes.</title>
        <authorList>
            <person name="Xu F."/>
            <person name="Kurt Z."/>
            <person name="Jimenez-Gonzalez A."/>
            <person name="Astvaldsson A."/>
            <person name="Andersson J.O."/>
            <person name="Svard S.G."/>
        </authorList>
    </citation>
    <scope>NUCLEOTIDE SEQUENCE</scope>
    <source>
        <strain evidence="2">ATCC 50377</strain>
    </source>
</reference>
<reference evidence="1 2" key="1">
    <citation type="journal article" date="2014" name="PLoS Genet.">
        <title>The Genome of Spironucleus salmonicida Highlights a Fish Pathogen Adapted to Fluctuating Environments.</title>
        <authorList>
            <person name="Xu F."/>
            <person name="Jerlstrom-Hultqvist J."/>
            <person name="Einarsson E."/>
            <person name="Astvaldsson A."/>
            <person name="Svard S.G."/>
            <person name="Andersson J.O."/>
        </authorList>
    </citation>
    <scope>NUCLEOTIDE SEQUENCE</scope>
    <source>
        <strain evidence="2">ATCC 50377</strain>
    </source>
</reference>
<dbReference type="OrthoDB" id="268763at2759"/>
<dbReference type="AlphaFoldDB" id="V6LPB3"/>
<accession>V6LPB3</accession>